<dbReference type="SUPFAM" id="SSF54236">
    <property type="entry name" value="Ubiquitin-like"/>
    <property type="match status" value="1"/>
</dbReference>
<dbReference type="Pfam" id="PF13516">
    <property type="entry name" value="LRR_6"/>
    <property type="match status" value="2"/>
</dbReference>
<protein>
    <recommendedName>
        <fullName evidence="4">CAP-Gly domain-containing protein</fullName>
    </recommendedName>
</protein>
<evidence type="ECO:0000256" key="3">
    <source>
        <dbReference type="ARBA" id="ARBA00023186"/>
    </source>
</evidence>
<dbReference type="InterPro" id="IPR036859">
    <property type="entry name" value="CAP-Gly_dom_sf"/>
</dbReference>
<dbReference type="Pfam" id="PF01302">
    <property type="entry name" value="CAP_GLY"/>
    <property type="match status" value="1"/>
</dbReference>
<evidence type="ECO:0000313" key="6">
    <source>
        <dbReference type="Proteomes" id="UP001161438"/>
    </source>
</evidence>
<accession>A0AA35IYD9</accession>
<dbReference type="PROSITE" id="PS51450">
    <property type="entry name" value="LRR"/>
    <property type="match status" value="2"/>
</dbReference>
<gene>
    <name evidence="5" type="primary">SMKI05G0830</name>
    <name evidence="5" type="ORF">SMKI_05G0830</name>
</gene>
<dbReference type="Gene3D" id="3.10.20.90">
    <property type="entry name" value="Phosphatidylinositol 3-kinase Catalytic Subunit, Chain A, domain 1"/>
    <property type="match status" value="1"/>
</dbReference>
<dbReference type="PROSITE" id="PS50245">
    <property type="entry name" value="CAP_GLY_2"/>
    <property type="match status" value="1"/>
</dbReference>
<dbReference type="RefSeq" id="XP_056081587.1">
    <property type="nucleotide sequence ID" value="XM_056221836.1"/>
</dbReference>
<dbReference type="PANTHER" id="PTHR48051">
    <property type="match status" value="1"/>
</dbReference>
<dbReference type="EMBL" id="OX365761">
    <property type="protein sequence ID" value="CAI4038472.1"/>
    <property type="molecule type" value="Genomic_DNA"/>
</dbReference>
<dbReference type="Proteomes" id="UP001161438">
    <property type="component" value="Chromosome 5"/>
</dbReference>
<proteinExistence type="predicted"/>
<dbReference type="InterPro" id="IPR029071">
    <property type="entry name" value="Ubiquitin-like_domsf"/>
</dbReference>
<dbReference type="SMART" id="SM01052">
    <property type="entry name" value="CAP_GLY"/>
    <property type="match status" value="1"/>
</dbReference>
<evidence type="ECO:0000259" key="4">
    <source>
        <dbReference type="PROSITE" id="PS50245"/>
    </source>
</evidence>
<dbReference type="InterPro" id="IPR001611">
    <property type="entry name" value="Leu-rich_rpt"/>
</dbReference>
<keyword evidence="1" id="KW-0433">Leucine-rich repeat</keyword>
<feature type="domain" description="CAP-Gly" evidence="4">
    <location>
        <begin position="45"/>
        <end position="78"/>
    </location>
</feature>
<keyword evidence="6" id="KW-1185">Reference proteome</keyword>
<evidence type="ECO:0000256" key="2">
    <source>
        <dbReference type="ARBA" id="ARBA00022737"/>
    </source>
</evidence>
<dbReference type="FunFam" id="2.30.30.190:FF:000017">
    <property type="entry name" value="Pac2p"/>
    <property type="match status" value="1"/>
</dbReference>
<dbReference type="PANTHER" id="PTHR48051:SF1">
    <property type="entry name" value="RAS SUPPRESSOR PROTEIN 1"/>
    <property type="match status" value="1"/>
</dbReference>
<dbReference type="InterPro" id="IPR032675">
    <property type="entry name" value="LRR_dom_sf"/>
</dbReference>
<evidence type="ECO:0000313" key="5">
    <source>
        <dbReference type="EMBL" id="CAI4038472.1"/>
    </source>
</evidence>
<name>A0AA35IYD9_SACMI</name>
<dbReference type="SUPFAM" id="SSF74924">
    <property type="entry name" value="Cap-Gly domain"/>
    <property type="match status" value="1"/>
</dbReference>
<evidence type="ECO:0000256" key="1">
    <source>
        <dbReference type="ARBA" id="ARBA00022614"/>
    </source>
</evidence>
<dbReference type="GO" id="GO:0005737">
    <property type="term" value="C:cytoplasm"/>
    <property type="evidence" value="ECO:0007669"/>
    <property type="project" value="TreeGrafter"/>
</dbReference>
<keyword evidence="2" id="KW-0677">Repeat</keyword>
<dbReference type="SMART" id="SM00364">
    <property type="entry name" value="LRR_BAC"/>
    <property type="match status" value="2"/>
</dbReference>
<dbReference type="SUPFAM" id="SSF52058">
    <property type="entry name" value="L domain-like"/>
    <property type="match status" value="1"/>
</dbReference>
<dbReference type="Gene3D" id="2.30.30.190">
    <property type="entry name" value="CAP Gly-rich-like domain"/>
    <property type="match status" value="1"/>
</dbReference>
<reference evidence="5" key="1">
    <citation type="submission" date="2022-10" db="EMBL/GenBank/DDBJ databases">
        <authorList>
            <person name="Byrne P K."/>
        </authorList>
    </citation>
    <scope>NUCLEOTIDE SEQUENCE</scope>
    <source>
        <strain evidence="5">IFO1815</strain>
    </source>
</reference>
<dbReference type="InterPro" id="IPR000938">
    <property type="entry name" value="CAP-Gly_domain"/>
</dbReference>
<dbReference type="Gene3D" id="3.80.10.10">
    <property type="entry name" value="Ribonuclease Inhibitor"/>
    <property type="match status" value="2"/>
</dbReference>
<keyword evidence="3" id="KW-0143">Chaperone</keyword>
<dbReference type="PROSITE" id="PS00845">
    <property type="entry name" value="CAP_GLY_1"/>
    <property type="match status" value="1"/>
</dbReference>
<organism evidence="5 6">
    <name type="scientific">Saccharomyces mikatae IFO 1815</name>
    <dbReference type="NCBI Taxonomy" id="226126"/>
    <lineage>
        <taxon>Eukaryota</taxon>
        <taxon>Fungi</taxon>
        <taxon>Dikarya</taxon>
        <taxon>Ascomycota</taxon>
        <taxon>Saccharomycotina</taxon>
        <taxon>Saccharomycetes</taxon>
        <taxon>Saccharomycetales</taxon>
        <taxon>Saccharomycetaceae</taxon>
        <taxon>Saccharomyces</taxon>
    </lineage>
</organism>
<dbReference type="AlphaFoldDB" id="A0AA35IYD9"/>
<sequence>MPQRKMNDRDIMNYKVGDRLKIGGYFCTIKFIGYIKPWPSIKAYGVEWDNHSRGKHSGTIDGIRYFDVHYPNSGSFLKESRIKDPSIRRIKFYEALSEKYGSSSSNINNLSIGNKKIETLGFHELDVKNRNFKNLKKIVLRDSDIALISRNQNELKCVIQECMNVRELDLSLNLFTNIDSLCQFIEPLKSLETLNISQNRFSEGWHDLKQYDLSHIKTLYVSSCDFSCEDVGKLLRIFNALKRLDLSYNKLSSGEIQNIRAEIPRTLEELNISGNNLTSFPQFPVYLELKNLNISDNQISETPDIVVHSIESLDITDNKFKKRSVIDELNMAFPSLKSIHLSGNDLQYNGGDLDIEEEAIFYELLARFDHVVVLNGSICDKKTRREAEMYFISKVMNNELNYDISLPRWSSLLESYDIDTSKLNMSRSREMRQSSVLKIKVRLGNEPYSDSEYWILPSFTVRYVKSIICRKLKLDILKVKLFHENSKGMRNEIDYNFRLFSDFNVVNGDVIHVYIPSK</sequence>
<dbReference type="InterPro" id="IPR050216">
    <property type="entry name" value="LRR_domain-containing"/>
</dbReference>
<dbReference type="GeneID" id="80917683"/>
<dbReference type="Pfam" id="PF00560">
    <property type="entry name" value="LRR_1"/>
    <property type="match status" value="1"/>
</dbReference>